<dbReference type="EMBL" id="WWNE01000018">
    <property type="protein sequence ID" value="NBG67376.1"/>
    <property type="molecule type" value="Genomic_DNA"/>
</dbReference>
<evidence type="ECO:0000313" key="1">
    <source>
        <dbReference type="EMBL" id="NBG67376.1"/>
    </source>
</evidence>
<name>A0A6N9NKZ9_9FLAO</name>
<protein>
    <submittedName>
        <fullName evidence="1">Uncharacterized protein</fullName>
    </submittedName>
</protein>
<dbReference type="AlphaFoldDB" id="A0A6N9NKZ9"/>
<dbReference type="RefSeq" id="WP_160634325.1">
    <property type="nucleotide sequence ID" value="NZ_WWNE01000018.1"/>
</dbReference>
<organism evidence="1 2">
    <name type="scientific">Acidiluteibacter ferrifornacis</name>
    <dbReference type="NCBI Taxonomy" id="2692424"/>
    <lineage>
        <taxon>Bacteria</taxon>
        <taxon>Pseudomonadati</taxon>
        <taxon>Bacteroidota</taxon>
        <taxon>Flavobacteriia</taxon>
        <taxon>Flavobacteriales</taxon>
        <taxon>Cryomorphaceae</taxon>
        <taxon>Acidiluteibacter</taxon>
    </lineage>
</organism>
<evidence type="ECO:0000313" key="2">
    <source>
        <dbReference type="Proteomes" id="UP000470771"/>
    </source>
</evidence>
<gene>
    <name evidence="1" type="ORF">GQN54_14705</name>
</gene>
<sequence length="526" mass="57088">MSILTTSVIPTIKKAAEHLTELHHYLLELADKNTPYPNPIGEAEPLLSFNGYYALNDTGAFLTIDTNLLVNKGVVTPHVALIYSKDGTSSKVYHLTGPHRDFESVTWSGMTLTAQGGKNSGVPNFTLQFSREDNDQKITSSFQGTITEGDSTAKTSINGKTYNNPIPMEMYAGTYYDDKGKGAEILKIGTDNSLQYNYTNPIGGPGHLQDVDLFIYNLNMYVFSFSSLDGLLNYSIIMGTSAEGGKVCNDLFSLKGTKISIPRSIQTVTSTPIKAPVKGTNTQSEDLANFAGFYPLASSSQVFTENAFISIEGEYKTSVKDGKTEKDFKVTIGVSLNGTSTTVYTFDSTMSFINNGNNWTLTIPINDPVGSELTIHFTRRYQSAYENVGNFYGSVVSISGSYNVAQFSGISLLNVVPLMGFSGAPLKVTENSTETIVIKSDSEIEYKGVSYTNLTVVPLMYIVGFIDQDENEVILSLGTDGGKGNTCITTVTATKEDNRKRKPYGLPTSIELYTAIPNGDSAAPKH</sequence>
<proteinExistence type="predicted"/>
<accession>A0A6N9NKZ9</accession>
<keyword evidence="2" id="KW-1185">Reference proteome</keyword>
<reference evidence="1 2" key="1">
    <citation type="submission" date="2019-12" db="EMBL/GenBank/DDBJ databases">
        <authorList>
            <person name="Zhao J."/>
        </authorList>
    </citation>
    <scope>NUCLEOTIDE SEQUENCE [LARGE SCALE GENOMIC DNA]</scope>
    <source>
        <strain evidence="1 2">S-15</strain>
    </source>
</reference>
<comment type="caution">
    <text evidence="1">The sequence shown here is derived from an EMBL/GenBank/DDBJ whole genome shotgun (WGS) entry which is preliminary data.</text>
</comment>
<dbReference type="Proteomes" id="UP000470771">
    <property type="component" value="Unassembled WGS sequence"/>
</dbReference>